<proteinExistence type="predicted"/>
<dbReference type="EMBL" id="JBJQND010000002">
    <property type="protein sequence ID" value="KAL3885254.1"/>
    <property type="molecule type" value="Genomic_DNA"/>
</dbReference>
<dbReference type="Proteomes" id="UP001634394">
    <property type="component" value="Unassembled WGS sequence"/>
</dbReference>
<accession>A0ABD3XG69</accession>
<gene>
    <name evidence="1" type="ORF">ACJMK2_025342</name>
</gene>
<reference evidence="1 2" key="1">
    <citation type="submission" date="2024-11" db="EMBL/GenBank/DDBJ databases">
        <title>Chromosome-level genome assembly of the freshwater bivalve Anodonta woodiana.</title>
        <authorList>
            <person name="Chen X."/>
        </authorList>
    </citation>
    <scope>NUCLEOTIDE SEQUENCE [LARGE SCALE GENOMIC DNA]</scope>
    <source>
        <strain evidence="1">MN2024</strain>
        <tissue evidence="1">Gills</tissue>
    </source>
</reference>
<organism evidence="1 2">
    <name type="scientific">Sinanodonta woodiana</name>
    <name type="common">Chinese pond mussel</name>
    <name type="synonym">Anodonta woodiana</name>
    <dbReference type="NCBI Taxonomy" id="1069815"/>
    <lineage>
        <taxon>Eukaryota</taxon>
        <taxon>Metazoa</taxon>
        <taxon>Spiralia</taxon>
        <taxon>Lophotrochozoa</taxon>
        <taxon>Mollusca</taxon>
        <taxon>Bivalvia</taxon>
        <taxon>Autobranchia</taxon>
        <taxon>Heteroconchia</taxon>
        <taxon>Palaeoheterodonta</taxon>
        <taxon>Unionida</taxon>
        <taxon>Unionoidea</taxon>
        <taxon>Unionidae</taxon>
        <taxon>Unioninae</taxon>
        <taxon>Sinanodonta</taxon>
    </lineage>
</organism>
<name>A0ABD3XG69_SINWO</name>
<evidence type="ECO:0000313" key="1">
    <source>
        <dbReference type="EMBL" id="KAL3885254.1"/>
    </source>
</evidence>
<sequence length="111" mass="12644">MITVQFPAHQKRNWRGHKCSLLEEALRSTTELKVPSCERKRVPDNMLLALSTSNNSMGHGLQTESRVCRTMLAMVGITKYLSELENNSQILIATLTPLWYRNLHAGLYKSN</sequence>
<protein>
    <submittedName>
        <fullName evidence="1">Uncharacterized protein</fullName>
    </submittedName>
</protein>
<dbReference type="AlphaFoldDB" id="A0ABD3XG69"/>
<evidence type="ECO:0000313" key="2">
    <source>
        <dbReference type="Proteomes" id="UP001634394"/>
    </source>
</evidence>
<keyword evidence="2" id="KW-1185">Reference proteome</keyword>
<comment type="caution">
    <text evidence="1">The sequence shown here is derived from an EMBL/GenBank/DDBJ whole genome shotgun (WGS) entry which is preliminary data.</text>
</comment>